<evidence type="ECO:0000313" key="2">
    <source>
        <dbReference type="Proteomes" id="UP001164539"/>
    </source>
</evidence>
<protein>
    <submittedName>
        <fullName evidence="1">Uncharacterized protein</fullName>
    </submittedName>
</protein>
<name>A0ACC1Z2G2_MELAZ</name>
<evidence type="ECO:0000313" key="1">
    <source>
        <dbReference type="EMBL" id="KAJ4729449.1"/>
    </source>
</evidence>
<accession>A0ACC1Z2G2</accession>
<sequence length="130" mass="14486">MPILRSQNCLRNSLLSPRFNKCRPNPNPTLSQSRPRRNRCPSSDRPRSPVAIKLIPGQNNLVVDKVRILKRGEEVPPCLIKNKEPSEILKKQIEVCSGNVEPHVLIFFSGWSFVASPPPSSVPLPAVSSE</sequence>
<organism evidence="1 2">
    <name type="scientific">Melia azedarach</name>
    <name type="common">Chinaberry tree</name>
    <dbReference type="NCBI Taxonomy" id="155640"/>
    <lineage>
        <taxon>Eukaryota</taxon>
        <taxon>Viridiplantae</taxon>
        <taxon>Streptophyta</taxon>
        <taxon>Embryophyta</taxon>
        <taxon>Tracheophyta</taxon>
        <taxon>Spermatophyta</taxon>
        <taxon>Magnoliopsida</taxon>
        <taxon>eudicotyledons</taxon>
        <taxon>Gunneridae</taxon>
        <taxon>Pentapetalae</taxon>
        <taxon>rosids</taxon>
        <taxon>malvids</taxon>
        <taxon>Sapindales</taxon>
        <taxon>Meliaceae</taxon>
        <taxon>Melia</taxon>
    </lineage>
</organism>
<dbReference type="Proteomes" id="UP001164539">
    <property type="component" value="Chromosome 1"/>
</dbReference>
<comment type="caution">
    <text evidence="1">The sequence shown here is derived from an EMBL/GenBank/DDBJ whole genome shotgun (WGS) entry which is preliminary data.</text>
</comment>
<dbReference type="EMBL" id="CM051394">
    <property type="protein sequence ID" value="KAJ4729449.1"/>
    <property type="molecule type" value="Genomic_DNA"/>
</dbReference>
<gene>
    <name evidence="1" type="ORF">OWV82_002229</name>
</gene>
<reference evidence="1 2" key="1">
    <citation type="journal article" date="2023" name="Science">
        <title>Complex scaffold remodeling in plant triterpene biosynthesis.</title>
        <authorList>
            <person name="De La Pena R."/>
            <person name="Hodgson H."/>
            <person name="Liu J.C."/>
            <person name="Stephenson M.J."/>
            <person name="Martin A.C."/>
            <person name="Owen C."/>
            <person name="Harkess A."/>
            <person name="Leebens-Mack J."/>
            <person name="Jimenez L.E."/>
            <person name="Osbourn A."/>
            <person name="Sattely E.S."/>
        </authorList>
    </citation>
    <scope>NUCLEOTIDE SEQUENCE [LARGE SCALE GENOMIC DNA]</scope>
    <source>
        <strain evidence="2">cv. JPN11</strain>
        <tissue evidence="1">Leaf</tissue>
    </source>
</reference>
<keyword evidence="2" id="KW-1185">Reference proteome</keyword>
<proteinExistence type="predicted"/>